<reference evidence="9 10" key="1">
    <citation type="submission" date="2019-03" db="EMBL/GenBank/DDBJ databases">
        <authorList>
            <person name="Kim M.K.M."/>
        </authorList>
    </citation>
    <scope>NUCLEOTIDE SEQUENCE [LARGE SCALE GENOMIC DNA]</scope>
    <source>
        <strain evidence="9 10">17J68-15</strain>
    </source>
</reference>
<dbReference type="SMART" id="SM00091">
    <property type="entry name" value="PAS"/>
    <property type="match status" value="5"/>
</dbReference>
<dbReference type="PRINTS" id="PR00344">
    <property type="entry name" value="BCTRLSENSOR"/>
</dbReference>
<evidence type="ECO:0000256" key="3">
    <source>
        <dbReference type="ARBA" id="ARBA00022553"/>
    </source>
</evidence>
<dbReference type="InterPro" id="IPR004358">
    <property type="entry name" value="Sig_transdc_His_kin-like_C"/>
</dbReference>
<dbReference type="InterPro" id="IPR052162">
    <property type="entry name" value="Sensor_kinase/Photoreceptor"/>
</dbReference>
<gene>
    <name evidence="9" type="ORF">E0486_00745</name>
</gene>
<feature type="domain" description="PAC" evidence="8">
    <location>
        <begin position="370"/>
        <end position="424"/>
    </location>
</feature>
<dbReference type="PROSITE" id="PS50109">
    <property type="entry name" value="HIS_KIN"/>
    <property type="match status" value="1"/>
</dbReference>
<keyword evidence="5" id="KW-0418">Kinase</keyword>
<dbReference type="CDD" id="cd00082">
    <property type="entry name" value="HisKA"/>
    <property type="match status" value="1"/>
</dbReference>
<dbReference type="PANTHER" id="PTHR43304">
    <property type="entry name" value="PHYTOCHROME-LIKE PROTEIN CPH1"/>
    <property type="match status" value="1"/>
</dbReference>
<dbReference type="SUPFAM" id="SSF55785">
    <property type="entry name" value="PYP-like sensor domain (PAS domain)"/>
    <property type="match status" value="4"/>
</dbReference>
<dbReference type="InterPro" id="IPR003594">
    <property type="entry name" value="HATPase_dom"/>
</dbReference>
<evidence type="ECO:0000256" key="5">
    <source>
        <dbReference type="ARBA" id="ARBA00022777"/>
    </source>
</evidence>
<organism evidence="9 10">
    <name type="scientific">Flaviaesturariibacter aridisoli</name>
    <dbReference type="NCBI Taxonomy" id="2545761"/>
    <lineage>
        <taxon>Bacteria</taxon>
        <taxon>Pseudomonadati</taxon>
        <taxon>Bacteroidota</taxon>
        <taxon>Chitinophagia</taxon>
        <taxon>Chitinophagales</taxon>
        <taxon>Chitinophagaceae</taxon>
        <taxon>Flaviaestuariibacter</taxon>
    </lineage>
</organism>
<feature type="domain" description="PAS" evidence="7">
    <location>
        <begin position="425"/>
        <end position="495"/>
    </location>
</feature>
<sequence>MPKDTIASQQLSTLFGSGEVGRLLGSFPWSESPLGPPGRWPAAFRVTLGNLLHSAFPMLVLWGPDLRVFYNDAYRPALGEGAVHERLLGRPGAEVYGEAWSTVAAMLERVLHGETVYYEDLPAPTRRNDRVEEVYWTSSLSPVFGDAGSIDGVLVVCKETTEAIARSRNLISQVNAALAIFMGPDLVIAEANPATLRIWGLGPEVIGRPLAEVRTATSERFIDLLRSVYSSGAPVQGFETPASFHRPDGTEEQFYCNFEFAPYYDNNGTLAGVMSLAYDVTAQVLAKRAQAIAEEEVQSAITAADLGYWHVDPRDNSLRSNRRTRELFGLPPDEENVELSLAIAAIHDQDRGRVVSTIQQTVTDPAHANYDIEYRVVHPGTKRVNHVRAIGKAYFDPGAGTAYRFSGTIQDITAKKEAEESLRASEQRFSAAIEAVQGILWTNSPDGRMLGAQPGWSKLTGQTQAEYEGFGWTAALHPDDVAPTVTAWNEAVAAKGRFVFEHRVRRADGQYRTFHVQAIPILNTDGSIYEWVGVHTDISEQRRTEEALRRSEEQLSLLADFMPQIVWATDAEGYHDFFNKRWYEFTGLSYEETKGEGWALVLHPDDAPRAWQVWQHSLVTGAYYEIEYRMRRADGQYRWLLARATPIRNENGTILRWFGTCTDIHDQKTSAETLERLVAERTRDLQRSNEDLQQFAHVASHDLKEPVRKIATFESRLSHDFGDQLPERARTYLEKIRLAARRMYTMIEGVLRYSSLNEGELRHFEPVDLGEVLAQIRSDLEVPIEQTGARIEAGPMPTVDGLPTLLYQLFYNIINNALKFADGDRAPLVRISSEEDGAGQVVIRVSDNGIGFEPEQAARIFKTFTRLNPKDRYEGTGLGLALCQKIVDRHGGTIRAEGKKDEGATFYITLPIRH</sequence>
<evidence type="ECO:0000259" key="6">
    <source>
        <dbReference type="PROSITE" id="PS50109"/>
    </source>
</evidence>
<feature type="domain" description="PAS" evidence="7">
    <location>
        <begin position="551"/>
        <end position="621"/>
    </location>
</feature>
<dbReference type="InterPro" id="IPR000014">
    <property type="entry name" value="PAS"/>
</dbReference>
<feature type="domain" description="Histidine kinase" evidence="6">
    <location>
        <begin position="698"/>
        <end position="914"/>
    </location>
</feature>
<dbReference type="Proteomes" id="UP000295164">
    <property type="component" value="Unassembled WGS sequence"/>
</dbReference>
<evidence type="ECO:0000259" key="8">
    <source>
        <dbReference type="PROSITE" id="PS50113"/>
    </source>
</evidence>
<protein>
    <recommendedName>
        <fullName evidence="2">histidine kinase</fullName>
        <ecNumber evidence="2">2.7.13.3</ecNumber>
    </recommendedName>
</protein>
<dbReference type="GO" id="GO:0000155">
    <property type="term" value="F:phosphorelay sensor kinase activity"/>
    <property type="evidence" value="ECO:0007669"/>
    <property type="project" value="InterPro"/>
</dbReference>
<comment type="catalytic activity">
    <reaction evidence="1">
        <text>ATP + protein L-histidine = ADP + protein N-phospho-L-histidine.</text>
        <dbReference type="EC" id="2.7.13.3"/>
    </reaction>
</comment>
<feature type="domain" description="PAC" evidence="8">
    <location>
        <begin position="498"/>
        <end position="550"/>
    </location>
</feature>
<dbReference type="InterPro" id="IPR013656">
    <property type="entry name" value="PAS_4"/>
</dbReference>
<dbReference type="Pfam" id="PF08447">
    <property type="entry name" value="PAS_3"/>
    <property type="match status" value="2"/>
</dbReference>
<dbReference type="Gene3D" id="3.30.565.10">
    <property type="entry name" value="Histidine kinase-like ATPase, C-terminal domain"/>
    <property type="match status" value="1"/>
</dbReference>
<dbReference type="SUPFAM" id="SSF47384">
    <property type="entry name" value="Homodimeric domain of signal transducing histidine kinase"/>
    <property type="match status" value="1"/>
</dbReference>
<dbReference type="InterPro" id="IPR013655">
    <property type="entry name" value="PAS_fold_3"/>
</dbReference>
<dbReference type="RefSeq" id="WP_131850222.1">
    <property type="nucleotide sequence ID" value="NZ_SKFH01000001.1"/>
</dbReference>
<proteinExistence type="predicted"/>
<dbReference type="SMART" id="SM00388">
    <property type="entry name" value="HisKA"/>
    <property type="match status" value="1"/>
</dbReference>
<evidence type="ECO:0000313" key="10">
    <source>
        <dbReference type="Proteomes" id="UP000295164"/>
    </source>
</evidence>
<dbReference type="PROSITE" id="PS50113">
    <property type="entry name" value="PAC"/>
    <property type="match status" value="3"/>
</dbReference>
<dbReference type="InterPro" id="IPR036097">
    <property type="entry name" value="HisK_dim/P_sf"/>
</dbReference>
<feature type="domain" description="PAC" evidence="8">
    <location>
        <begin position="624"/>
        <end position="676"/>
    </location>
</feature>
<dbReference type="EC" id="2.7.13.3" evidence="2"/>
<dbReference type="InterPro" id="IPR036890">
    <property type="entry name" value="HATPase_C_sf"/>
</dbReference>
<dbReference type="FunFam" id="3.30.450.20:FF:000099">
    <property type="entry name" value="Sensory box sensor histidine kinase"/>
    <property type="match status" value="2"/>
</dbReference>
<evidence type="ECO:0000259" key="7">
    <source>
        <dbReference type="PROSITE" id="PS50112"/>
    </source>
</evidence>
<keyword evidence="3" id="KW-0597">Phosphoprotein</keyword>
<dbReference type="Pfam" id="PF08448">
    <property type="entry name" value="PAS_4"/>
    <property type="match status" value="2"/>
</dbReference>
<dbReference type="Pfam" id="PF00512">
    <property type="entry name" value="HisKA"/>
    <property type="match status" value="1"/>
</dbReference>
<dbReference type="FunFam" id="3.30.565.10:FF:000006">
    <property type="entry name" value="Sensor histidine kinase WalK"/>
    <property type="match status" value="1"/>
</dbReference>
<dbReference type="InterPro" id="IPR005467">
    <property type="entry name" value="His_kinase_dom"/>
</dbReference>
<dbReference type="CDD" id="cd00130">
    <property type="entry name" value="PAS"/>
    <property type="match status" value="3"/>
</dbReference>
<evidence type="ECO:0000256" key="2">
    <source>
        <dbReference type="ARBA" id="ARBA00012438"/>
    </source>
</evidence>
<keyword evidence="10" id="KW-1185">Reference proteome</keyword>
<dbReference type="InterPro" id="IPR003661">
    <property type="entry name" value="HisK_dim/P_dom"/>
</dbReference>
<dbReference type="InterPro" id="IPR001610">
    <property type="entry name" value="PAC"/>
</dbReference>
<comment type="caution">
    <text evidence="9">The sequence shown here is derived from an EMBL/GenBank/DDBJ whole genome shotgun (WGS) entry which is preliminary data.</text>
</comment>
<dbReference type="InterPro" id="IPR035965">
    <property type="entry name" value="PAS-like_dom_sf"/>
</dbReference>
<dbReference type="EMBL" id="SKFH01000001">
    <property type="protein sequence ID" value="TCZ74866.1"/>
    <property type="molecule type" value="Genomic_DNA"/>
</dbReference>
<evidence type="ECO:0000313" key="9">
    <source>
        <dbReference type="EMBL" id="TCZ74866.1"/>
    </source>
</evidence>
<dbReference type="OrthoDB" id="607558at2"/>
<dbReference type="SMART" id="SM00387">
    <property type="entry name" value="HATPase_c"/>
    <property type="match status" value="1"/>
</dbReference>
<keyword evidence="4" id="KW-0808">Transferase</keyword>
<evidence type="ECO:0000256" key="1">
    <source>
        <dbReference type="ARBA" id="ARBA00000085"/>
    </source>
</evidence>
<dbReference type="PROSITE" id="PS50112">
    <property type="entry name" value="PAS"/>
    <property type="match status" value="2"/>
</dbReference>
<dbReference type="Gene3D" id="3.30.450.20">
    <property type="entry name" value="PAS domain"/>
    <property type="match status" value="5"/>
</dbReference>
<evidence type="ECO:0000256" key="4">
    <source>
        <dbReference type="ARBA" id="ARBA00022679"/>
    </source>
</evidence>
<dbReference type="SUPFAM" id="SSF55874">
    <property type="entry name" value="ATPase domain of HSP90 chaperone/DNA topoisomerase II/histidine kinase"/>
    <property type="match status" value="1"/>
</dbReference>
<dbReference type="AlphaFoldDB" id="A0A4R4E5F7"/>
<dbReference type="PANTHER" id="PTHR43304:SF1">
    <property type="entry name" value="PAC DOMAIN-CONTAINING PROTEIN"/>
    <property type="match status" value="1"/>
</dbReference>
<dbReference type="SMART" id="SM00086">
    <property type="entry name" value="PAC"/>
    <property type="match status" value="4"/>
</dbReference>
<dbReference type="Pfam" id="PF02518">
    <property type="entry name" value="HATPase_c"/>
    <property type="match status" value="1"/>
</dbReference>
<dbReference type="Gene3D" id="2.10.70.100">
    <property type="match status" value="1"/>
</dbReference>
<name>A0A4R4E5F7_9BACT</name>
<dbReference type="InterPro" id="IPR000700">
    <property type="entry name" value="PAS-assoc_C"/>
</dbReference>
<accession>A0A4R4E5F7</accession>
<dbReference type="NCBIfam" id="TIGR00229">
    <property type="entry name" value="sensory_box"/>
    <property type="match status" value="3"/>
</dbReference>
<dbReference type="Gene3D" id="1.10.287.130">
    <property type="match status" value="1"/>
</dbReference>